<dbReference type="Pfam" id="PF19296">
    <property type="entry name" value="RelA_AH_RIS"/>
    <property type="match status" value="1"/>
</dbReference>
<feature type="domain" description="ACT" evidence="4">
    <location>
        <begin position="697"/>
        <end position="772"/>
    </location>
</feature>
<dbReference type="GO" id="GO:0005886">
    <property type="term" value="C:plasma membrane"/>
    <property type="evidence" value="ECO:0007669"/>
    <property type="project" value="TreeGrafter"/>
</dbReference>
<dbReference type="InterPro" id="IPR033655">
    <property type="entry name" value="TGS_RelA/SpoT"/>
</dbReference>
<evidence type="ECO:0000256" key="3">
    <source>
        <dbReference type="RuleBase" id="RU003847"/>
    </source>
</evidence>
<dbReference type="InterPro" id="IPR043519">
    <property type="entry name" value="NT_sf"/>
</dbReference>
<dbReference type="Gene3D" id="3.10.20.30">
    <property type="match status" value="1"/>
</dbReference>
<dbReference type="Pfam" id="PF02824">
    <property type="entry name" value="TGS"/>
    <property type="match status" value="1"/>
</dbReference>
<dbReference type="CDD" id="cd05399">
    <property type="entry name" value="NT_Rel-Spo_like"/>
    <property type="match status" value="1"/>
</dbReference>
<dbReference type="SMART" id="SM00471">
    <property type="entry name" value="HDc"/>
    <property type="match status" value="1"/>
</dbReference>
<gene>
    <name evidence="7" type="ORF">M3I41_04235</name>
</gene>
<comment type="pathway">
    <text evidence="1">Purine metabolism; ppGpp biosynthesis; ppGpp from GTP: step 1/2.</text>
</comment>
<dbReference type="FunFam" id="1.10.3210.10:FF:000001">
    <property type="entry name" value="GTP pyrophosphokinase RelA"/>
    <property type="match status" value="1"/>
</dbReference>
<dbReference type="SUPFAM" id="SSF55021">
    <property type="entry name" value="ACT-like"/>
    <property type="match status" value="1"/>
</dbReference>
<accession>A0A9E7AR30</accession>
<feature type="domain" description="TGS" evidence="6">
    <location>
        <begin position="428"/>
        <end position="489"/>
    </location>
</feature>
<dbReference type="InterPro" id="IPR004095">
    <property type="entry name" value="TGS"/>
</dbReference>
<dbReference type="CDD" id="cd04876">
    <property type="entry name" value="ACT_RelA-SpoT"/>
    <property type="match status" value="1"/>
</dbReference>
<dbReference type="InterPro" id="IPR045600">
    <property type="entry name" value="RelA/SpoT_AH_RIS"/>
</dbReference>
<evidence type="ECO:0000259" key="4">
    <source>
        <dbReference type="PROSITE" id="PS51671"/>
    </source>
</evidence>
<dbReference type="InterPro" id="IPR045865">
    <property type="entry name" value="ACT-like_dom_sf"/>
</dbReference>
<dbReference type="PROSITE" id="PS51831">
    <property type="entry name" value="HD"/>
    <property type="match status" value="1"/>
</dbReference>
<organism evidence="7 8">
    <name type="scientific">Actinomyces graevenitzii</name>
    <dbReference type="NCBI Taxonomy" id="55565"/>
    <lineage>
        <taxon>Bacteria</taxon>
        <taxon>Bacillati</taxon>
        <taxon>Actinomycetota</taxon>
        <taxon>Actinomycetes</taxon>
        <taxon>Actinomycetales</taxon>
        <taxon>Actinomycetaceae</taxon>
        <taxon>Actinomyces</taxon>
    </lineage>
</organism>
<dbReference type="GO" id="GO:0008728">
    <property type="term" value="F:GTP diphosphokinase activity"/>
    <property type="evidence" value="ECO:0007669"/>
    <property type="project" value="UniProtKB-EC"/>
</dbReference>
<dbReference type="NCBIfam" id="TIGR00691">
    <property type="entry name" value="spoT_relA"/>
    <property type="match status" value="1"/>
</dbReference>
<sequence length="783" mass="87058">MGETSNNSVGESVVPGSRVRSALARFGTRAHSVPPAIEPVITAFKTNNPKMDFTLILRAYEVARRCHEGQTRKSGEPYITHPIAVATILAELGMLPKTLAAALLHDTVEDTDLTLDDLRAQFGDEIALLVDGVTKLDKLQYGEAAKSETVRKMIVAMSKDIRVLFIKLADRLHNARTWKYVPAQNAAGKARETLDIYAPLAHRLGMNTIKWELEDRSFKVLYPEVYDEIEHMVAERAPAREEYLAQVIDMINTDLKENNIKGVVTGRPKHFYSIYQKMIVRGKEFDDIYDLVAVRVIVDTEADCYGVLGIVHGRWTPMPGRFKDYIASPKFNFYRSLHTTVIGPSGKPVEVQIRTHEMHRMAEYGVAAHWRYKQNPNATKGSKGNEFEVNFTSASSEMDWLRQLIDWQKDTQDPADFLDSLRFEISGNQVYVFTPKGDVQALPAKATPVDFAFSVHTEVGYRTIGAKVNGRLVPLNTVLETGDTVEIFTSKAQNAGPSRDWMTFVASPRARAKIKAWFSKERREEAIERGKDQIAKAMRKQNLPLQRIMTHDSLMAVAQNLNKGDIDGLYAAVGDSHISAQHVVENLVSTLGGEAGTEESLSEAVLPSRAASDEAKITRPGDTGVVVDGMQEGDVYVKLARCCTPMPGDPIVGFITRGNGISVHTANCINVSNFESQPERMIGVSWSQNAHATYIVQLEVEALDRLGLLADVTRAMADAHINLVEAVMGSKQRDRVVKFWFVVELAEAVHLDHVLTIVRKVDGVYSARRATGSNRSIRNDGRK</sequence>
<proteinExistence type="inferred from homology"/>
<comment type="catalytic activity">
    <reaction evidence="2">
        <text>GTP + ATP = guanosine 3'-diphosphate 5'-triphosphate + AMP</text>
        <dbReference type="Rhea" id="RHEA:22088"/>
        <dbReference type="ChEBI" id="CHEBI:30616"/>
        <dbReference type="ChEBI" id="CHEBI:37565"/>
        <dbReference type="ChEBI" id="CHEBI:142410"/>
        <dbReference type="ChEBI" id="CHEBI:456215"/>
        <dbReference type="EC" id="2.7.6.5"/>
    </reaction>
</comment>
<evidence type="ECO:0000313" key="7">
    <source>
        <dbReference type="EMBL" id="UQF80473.1"/>
    </source>
</evidence>
<dbReference type="AlphaFoldDB" id="A0A9E7AR30"/>
<dbReference type="Gene3D" id="1.10.3210.10">
    <property type="entry name" value="Hypothetical protein af1432"/>
    <property type="match status" value="1"/>
</dbReference>
<dbReference type="InterPro" id="IPR006674">
    <property type="entry name" value="HD_domain"/>
</dbReference>
<evidence type="ECO:0000259" key="6">
    <source>
        <dbReference type="PROSITE" id="PS51880"/>
    </source>
</evidence>
<protein>
    <submittedName>
        <fullName evidence="7">Bifunctional (P)ppGpp synthetase/guanosine-3',5'-bis(Diphosphate) 3'-pyrophosphohydrolase</fullName>
    </submittedName>
</protein>
<dbReference type="InterPro" id="IPR012675">
    <property type="entry name" value="Beta-grasp_dom_sf"/>
</dbReference>
<evidence type="ECO:0000256" key="1">
    <source>
        <dbReference type="ARBA" id="ARBA00004976"/>
    </source>
</evidence>
<dbReference type="FunFam" id="3.30.460.10:FF:000001">
    <property type="entry name" value="GTP pyrophosphokinase RelA"/>
    <property type="match status" value="1"/>
</dbReference>
<dbReference type="PROSITE" id="PS51880">
    <property type="entry name" value="TGS"/>
    <property type="match status" value="1"/>
</dbReference>
<dbReference type="InterPro" id="IPR012676">
    <property type="entry name" value="TGS-like"/>
</dbReference>
<comment type="similarity">
    <text evidence="3">Belongs to the relA/spoT family.</text>
</comment>
<dbReference type="InterPro" id="IPR002912">
    <property type="entry name" value="ACT_dom"/>
</dbReference>
<dbReference type="FunFam" id="3.10.20.30:FF:000002">
    <property type="entry name" value="GTP pyrophosphokinase (RelA/SpoT)"/>
    <property type="match status" value="1"/>
</dbReference>
<dbReference type="Pfam" id="PF04607">
    <property type="entry name" value="RelA_SpoT"/>
    <property type="match status" value="1"/>
</dbReference>
<dbReference type="SMART" id="SM00954">
    <property type="entry name" value="RelA_SpoT"/>
    <property type="match status" value="1"/>
</dbReference>
<dbReference type="SUPFAM" id="SSF109604">
    <property type="entry name" value="HD-domain/PDEase-like"/>
    <property type="match status" value="1"/>
</dbReference>
<evidence type="ECO:0000313" key="8">
    <source>
        <dbReference type="Proteomes" id="UP000830236"/>
    </source>
</evidence>
<reference evidence="7" key="1">
    <citation type="submission" date="2022-05" db="EMBL/GenBank/DDBJ databases">
        <title>Using nanopore sequencing to obtain complete genomes from saliva samples.</title>
        <authorList>
            <person name="Baker J.L."/>
        </authorList>
    </citation>
    <scope>NUCLEOTIDE SEQUENCE</scope>
    <source>
        <strain evidence="7">JCVI-JB-Ag32</strain>
    </source>
</reference>
<dbReference type="Gene3D" id="3.30.70.260">
    <property type="match status" value="1"/>
</dbReference>
<dbReference type="PROSITE" id="PS51671">
    <property type="entry name" value="ACT"/>
    <property type="match status" value="1"/>
</dbReference>
<dbReference type="SUPFAM" id="SSF81301">
    <property type="entry name" value="Nucleotidyltransferase"/>
    <property type="match status" value="1"/>
</dbReference>
<dbReference type="KEGG" id="agh:M3I41_04235"/>
<dbReference type="GO" id="GO:0015969">
    <property type="term" value="P:guanosine tetraphosphate metabolic process"/>
    <property type="evidence" value="ECO:0007669"/>
    <property type="project" value="InterPro"/>
</dbReference>
<comment type="function">
    <text evidence="3">In eubacteria ppGpp (guanosine 3'-diphosphate 5'-diphosphate) is a mediator of the stringent response that coordinates a variety of cellular activities in response to changes in nutritional abundance.</text>
</comment>
<dbReference type="InterPro" id="IPR003607">
    <property type="entry name" value="HD/PDEase_dom"/>
</dbReference>
<dbReference type="CDD" id="cd00077">
    <property type="entry name" value="HDc"/>
    <property type="match status" value="1"/>
</dbReference>
<dbReference type="CDD" id="cd01668">
    <property type="entry name" value="TGS_RSH"/>
    <property type="match status" value="1"/>
</dbReference>
<dbReference type="Proteomes" id="UP000830236">
    <property type="component" value="Chromosome"/>
</dbReference>
<dbReference type="PANTHER" id="PTHR21262">
    <property type="entry name" value="GUANOSINE-3',5'-BIS DIPHOSPHATE 3'-PYROPHOSPHOHYDROLASE"/>
    <property type="match status" value="1"/>
</dbReference>
<dbReference type="Gene3D" id="3.30.460.10">
    <property type="entry name" value="Beta Polymerase, domain 2"/>
    <property type="match status" value="1"/>
</dbReference>
<dbReference type="InterPro" id="IPR007685">
    <property type="entry name" value="RelA_SpoT"/>
</dbReference>
<dbReference type="EMBL" id="CP097095">
    <property type="protein sequence ID" value="UQF80473.1"/>
    <property type="molecule type" value="Genomic_DNA"/>
</dbReference>
<evidence type="ECO:0000256" key="2">
    <source>
        <dbReference type="ARBA" id="ARBA00048244"/>
    </source>
</evidence>
<name>A0A9E7AR30_9ACTO</name>
<dbReference type="InterPro" id="IPR004811">
    <property type="entry name" value="RelA/Spo_fam"/>
</dbReference>
<feature type="domain" description="HD" evidence="5">
    <location>
        <begin position="78"/>
        <end position="175"/>
    </location>
</feature>
<dbReference type="SUPFAM" id="SSF81271">
    <property type="entry name" value="TGS-like"/>
    <property type="match status" value="1"/>
</dbReference>
<dbReference type="Pfam" id="PF13291">
    <property type="entry name" value="ACT_4"/>
    <property type="match status" value="1"/>
</dbReference>
<dbReference type="Pfam" id="PF13328">
    <property type="entry name" value="HD_4"/>
    <property type="match status" value="1"/>
</dbReference>
<evidence type="ECO:0000259" key="5">
    <source>
        <dbReference type="PROSITE" id="PS51831"/>
    </source>
</evidence>
<dbReference type="PANTHER" id="PTHR21262:SF31">
    <property type="entry name" value="GTP PYROPHOSPHOKINASE"/>
    <property type="match status" value="1"/>
</dbReference>